<evidence type="ECO:0000259" key="7">
    <source>
        <dbReference type="Pfam" id="PF01850"/>
    </source>
</evidence>
<dbReference type="InterPro" id="IPR051619">
    <property type="entry name" value="TypeII_TA_RNase_PINc/VapC"/>
</dbReference>
<dbReference type="EMBL" id="VFOK01000001">
    <property type="protein sequence ID" value="TQL34158.1"/>
    <property type="molecule type" value="Genomic_DNA"/>
</dbReference>
<protein>
    <recommendedName>
        <fullName evidence="6">Ribonuclease VapC</fullName>
        <shortName evidence="6">RNase VapC</shortName>
        <ecNumber evidence="6">3.1.-.-</ecNumber>
    </recommendedName>
    <alternativeName>
        <fullName evidence="6">Toxin VapC</fullName>
    </alternativeName>
</protein>
<dbReference type="GO" id="GO:0090729">
    <property type="term" value="F:toxin activity"/>
    <property type="evidence" value="ECO:0007669"/>
    <property type="project" value="UniProtKB-KW"/>
</dbReference>
<evidence type="ECO:0000256" key="3">
    <source>
        <dbReference type="ARBA" id="ARBA00022723"/>
    </source>
</evidence>
<dbReference type="PANTHER" id="PTHR35901:SF1">
    <property type="entry name" value="EXONUCLEASE VAPC9"/>
    <property type="match status" value="1"/>
</dbReference>
<comment type="cofactor">
    <cofactor evidence="6">
        <name>Mg(2+)</name>
        <dbReference type="ChEBI" id="CHEBI:18420"/>
    </cofactor>
</comment>
<evidence type="ECO:0000313" key="9">
    <source>
        <dbReference type="Proteomes" id="UP000318336"/>
    </source>
</evidence>
<evidence type="ECO:0000256" key="4">
    <source>
        <dbReference type="ARBA" id="ARBA00022801"/>
    </source>
</evidence>
<organism evidence="8 9">
    <name type="scientific">Barrientosiimonas humi</name>
    <dbReference type="NCBI Taxonomy" id="999931"/>
    <lineage>
        <taxon>Bacteria</taxon>
        <taxon>Bacillati</taxon>
        <taxon>Actinomycetota</taxon>
        <taxon>Actinomycetes</taxon>
        <taxon>Micrococcales</taxon>
        <taxon>Dermacoccaceae</taxon>
        <taxon>Barrientosiimonas</taxon>
    </lineage>
</organism>
<dbReference type="AlphaFoldDB" id="A0A542XEB1"/>
<dbReference type="GO" id="GO:0016787">
    <property type="term" value="F:hydrolase activity"/>
    <property type="evidence" value="ECO:0007669"/>
    <property type="project" value="UniProtKB-KW"/>
</dbReference>
<dbReference type="InterPro" id="IPR029060">
    <property type="entry name" value="PIN-like_dom_sf"/>
</dbReference>
<dbReference type="InterPro" id="IPR022907">
    <property type="entry name" value="VapC_family"/>
</dbReference>
<dbReference type="Gene3D" id="3.40.50.1010">
    <property type="entry name" value="5'-nuclease"/>
    <property type="match status" value="1"/>
</dbReference>
<keyword evidence="2 6" id="KW-0540">Nuclease</keyword>
<dbReference type="CDD" id="cd09873">
    <property type="entry name" value="PIN_Pae0151-like"/>
    <property type="match status" value="1"/>
</dbReference>
<keyword evidence="5 6" id="KW-0460">Magnesium</keyword>
<evidence type="ECO:0000256" key="2">
    <source>
        <dbReference type="ARBA" id="ARBA00022722"/>
    </source>
</evidence>
<reference evidence="8 9" key="1">
    <citation type="submission" date="2019-06" db="EMBL/GenBank/DDBJ databases">
        <title>Sequencing the genomes of 1000 actinobacteria strains.</title>
        <authorList>
            <person name="Klenk H.-P."/>
        </authorList>
    </citation>
    <scope>NUCLEOTIDE SEQUENCE [LARGE SCALE GENOMIC DNA]</scope>
    <source>
        <strain evidence="8 9">DSM 24617</strain>
    </source>
</reference>
<comment type="function">
    <text evidence="6">Toxic component of a toxin-antitoxin (TA) system. An RNase.</text>
</comment>
<proteinExistence type="inferred from homology"/>
<evidence type="ECO:0000256" key="5">
    <source>
        <dbReference type="ARBA" id="ARBA00022842"/>
    </source>
</evidence>
<comment type="similarity">
    <text evidence="6">Belongs to the PINc/VapC protein family.</text>
</comment>
<dbReference type="InterPro" id="IPR002716">
    <property type="entry name" value="PIN_dom"/>
</dbReference>
<keyword evidence="1 6" id="KW-1277">Toxin-antitoxin system</keyword>
<dbReference type="EC" id="3.1.-.-" evidence="6"/>
<keyword evidence="9" id="KW-1185">Reference proteome</keyword>
<keyword evidence="4 6" id="KW-0378">Hydrolase</keyword>
<sequence length="128" mass="13554">MLVIDASALVLAVVDTTSRGAAVRQQLLSGVAAPHLVDAECGQALRGLVHRGVLPADRAATSLAAARDLVVQRYPVAPLQSRAWELRDNLSFYNATYVALAEVLDARLLTADRRLATAPGPECPIDLA</sequence>
<dbReference type="GO" id="GO:0000287">
    <property type="term" value="F:magnesium ion binding"/>
    <property type="evidence" value="ECO:0007669"/>
    <property type="project" value="UniProtKB-UniRule"/>
</dbReference>
<name>A0A542XEB1_9MICO</name>
<dbReference type="Proteomes" id="UP000318336">
    <property type="component" value="Unassembled WGS sequence"/>
</dbReference>
<gene>
    <name evidence="6" type="primary">vapC</name>
    <name evidence="8" type="ORF">FB554_2318</name>
</gene>
<accession>A0A542XEB1</accession>
<dbReference type="PANTHER" id="PTHR35901">
    <property type="entry name" value="RIBONUCLEASE VAPC3"/>
    <property type="match status" value="1"/>
</dbReference>
<dbReference type="GO" id="GO:0004540">
    <property type="term" value="F:RNA nuclease activity"/>
    <property type="evidence" value="ECO:0007669"/>
    <property type="project" value="InterPro"/>
</dbReference>
<evidence type="ECO:0000256" key="6">
    <source>
        <dbReference type="HAMAP-Rule" id="MF_00265"/>
    </source>
</evidence>
<evidence type="ECO:0000313" key="8">
    <source>
        <dbReference type="EMBL" id="TQL34158.1"/>
    </source>
</evidence>
<dbReference type="HAMAP" id="MF_00265">
    <property type="entry name" value="VapC_Nob1"/>
    <property type="match status" value="1"/>
</dbReference>
<dbReference type="SUPFAM" id="SSF88723">
    <property type="entry name" value="PIN domain-like"/>
    <property type="match status" value="1"/>
</dbReference>
<feature type="binding site" evidence="6">
    <location>
        <position position="5"/>
    </location>
    <ligand>
        <name>Mg(2+)</name>
        <dbReference type="ChEBI" id="CHEBI:18420"/>
    </ligand>
</feature>
<keyword evidence="6" id="KW-0800">Toxin</keyword>
<dbReference type="InterPro" id="IPR044153">
    <property type="entry name" value="PIN_Pae0151-like"/>
</dbReference>
<comment type="caution">
    <text evidence="6">Lacks conserved residue(s) required for the propagation of feature annotation.</text>
</comment>
<keyword evidence="3 6" id="KW-0479">Metal-binding</keyword>
<comment type="caution">
    <text evidence="8">The sequence shown here is derived from an EMBL/GenBank/DDBJ whole genome shotgun (WGS) entry which is preliminary data.</text>
</comment>
<dbReference type="Pfam" id="PF01850">
    <property type="entry name" value="PIN"/>
    <property type="match status" value="1"/>
</dbReference>
<feature type="domain" description="PIN" evidence="7">
    <location>
        <begin position="3"/>
        <end position="118"/>
    </location>
</feature>
<evidence type="ECO:0000256" key="1">
    <source>
        <dbReference type="ARBA" id="ARBA00022649"/>
    </source>
</evidence>
<dbReference type="RefSeq" id="WP_236022380.1">
    <property type="nucleotide sequence ID" value="NZ_CAJTBP010000001.1"/>
</dbReference>